<name>A0AAV6IZT4_9ERIC</name>
<evidence type="ECO:0000313" key="6">
    <source>
        <dbReference type="Proteomes" id="UP000823749"/>
    </source>
</evidence>
<accession>A0AAV6IZT4</accession>
<evidence type="ECO:0000256" key="1">
    <source>
        <dbReference type="ARBA" id="ARBA00007606"/>
    </source>
</evidence>
<keyword evidence="3" id="KW-0732">Signal</keyword>
<dbReference type="InterPro" id="IPR013320">
    <property type="entry name" value="ConA-like_dom_sf"/>
</dbReference>
<proteinExistence type="inferred from homology"/>
<evidence type="ECO:0000259" key="4">
    <source>
        <dbReference type="Pfam" id="PF00139"/>
    </source>
</evidence>
<dbReference type="EMBL" id="JACTNZ010000008">
    <property type="protein sequence ID" value="KAG5534426.1"/>
    <property type="molecule type" value="Genomic_DNA"/>
</dbReference>
<reference evidence="5" key="1">
    <citation type="submission" date="2020-08" db="EMBL/GenBank/DDBJ databases">
        <title>Plant Genome Project.</title>
        <authorList>
            <person name="Zhang R.-G."/>
        </authorList>
    </citation>
    <scope>NUCLEOTIDE SEQUENCE</scope>
    <source>
        <strain evidence="5">WSP0</strain>
        <tissue evidence="5">Leaf</tissue>
    </source>
</reference>
<dbReference type="Gene3D" id="2.60.120.200">
    <property type="match status" value="1"/>
</dbReference>
<dbReference type="GO" id="GO:0030246">
    <property type="term" value="F:carbohydrate binding"/>
    <property type="evidence" value="ECO:0007669"/>
    <property type="project" value="UniProtKB-KW"/>
</dbReference>
<dbReference type="Proteomes" id="UP000823749">
    <property type="component" value="Chromosome 8"/>
</dbReference>
<keyword evidence="6" id="KW-1185">Reference proteome</keyword>
<dbReference type="AlphaFoldDB" id="A0AAV6IZT4"/>
<comment type="caution">
    <text evidence="5">The sequence shown here is derived from an EMBL/GenBank/DDBJ whole genome shotgun (WGS) entry which is preliminary data.</text>
</comment>
<feature type="signal peptide" evidence="3">
    <location>
        <begin position="1"/>
        <end position="15"/>
    </location>
</feature>
<dbReference type="SUPFAM" id="SSF49899">
    <property type="entry name" value="Concanavalin A-like lectins/glucanases"/>
    <property type="match status" value="1"/>
</dbReference>
<keyword evidence="2" id="KW-0430">Lectin</keyword>
<dbReference type="InterPro" id="IPR050258">
    <property type="entry name" value="Leguminous_Lectin"/>
</dbReference>
<organism evidence="5 6">
    <name type="scientific">Rhododendron griersonianum</name>
    <dbReference type="NCBI Taxonomy" id="479676"/>
    <lineage>
        <taxon>Eukaryota</taxon>
        <taxon>Viridiplantae</taxon>
        <taxon>Streptophyta</taxon>
        <taxon>Embryophyta</taxon>
        <taxon>Tracheophyta</taxon>
        <taxon>Spermatophyta</taxon>
        <taxon>Magnoliopsida</taxon>
        <taxon>eudicotyledons</taxon>
        <taxon>Gunneridae</taxon>
        <taxon>Pentapetalae</taxon>
        <taxon>asterids</taxon>
        <taxon>Ericales</taxon>
        <taxon>Ericaceae</taxon>
        <taxon>Ericoideae</taxon>
        <taxon>Rhodoreae</taxon>
        <taxon>Rhododendron</taxon>
    </lineage>
</organism>
<dbReference type="PANTHER" id="PTHR32401:SF49">
    <property type="entry name" value="OS10G0129200 PROTEIN"/>
    <property type="match status" value="1"/>
</dbReference>
<evidence type="ECO:0000256" key="3">
    <source>
        <dbReference type="SAM" id="SignalP"/>
    </source>
</evidence>
<dbReference type="PANTHER" id="PTHR32401">
    <property type="entry name" value="CONCANAVALIN A-LIKE LECTIN FAMILY PROTEIN"/>
    <property type="match status" value="1"/>
</dbReference>
<sequence length="137" mass="15003">MIAAALLCFTAVASPNLKTFTATYGPFNSSYYEIFQLENSAAVANNTLQLTTDYTANYSTLLSPPLENQSGRVMLKQRFKLWEQGYNETSDRVASFNSSFLFSVCPLGLNSTPGEGLAFVIAPDTYIPANSFANIWA</sequence>
<protein>
    <recommendedName>
        <fullName evidence="4">Legume lectin domain-containing protein</fullName>
    </recommendedName>
</protein>
<evidence type="ECO:0000256" key="2">
    <source>
        <dbReference type="ARBA" id="ARBA00022734"/>
    </source>
</evidence>
<comment type="similarity">
    <text evidence="1">Belongs to the leguminous lectin family.</text>
</comment>
<feature type="domain" description="Legume lectin" evidence="4">
    <location>
        <begin position="24"/>
        <end position="130"/>
    </location>
</feature>
<dbReference type="Pfam" id="PF00139">
    <property type="entry name" value="Lectin_legB"/>
    <property type="match status" value="1"/>
</dbReference>
<evidence type="ECO:0000313" key="5">
    <source>
        <dbReference type="EMBL" id="KAG5534426.1"/>
    </source>
</evidence>
<gene>
    <name evidence="5" type="ORF">RHGRI_022525</name>
</gene>
<feature type="chain" id="PRO_5043786908" description="Legume lectin domain-containing protein" evidence="3">
    <location>
        <begin position="16"/>
        <end position="137"/>
    </location>
</feature>
<dbReference type="InterPro" id="IPR001220">
    <property type="entry name" value="Legume_lectin_dom"/>
</dbReference>